<evidence type="ECO:0000313" key="11">
    <source>
        <dbReference type="Proteomes" id="UP000253324"/>
    </source>
</evidence>
<dbReference type="Proteomes" id="UP000253324">
    <property type="component" value="Unassembled WGS sequence"/>
</dbReference>
<dbReference type="EC" id="2.5.1.47" evidence="3"/>
<sequence length="319" mass="33817">MTRPRSNILGCIGNTSLIALRNVVPSNGVRILMKLESENPTGSIKDRQALAMIEAPEADGRLPPGGAVVEYTGGSTGVSLSLICAVKGHLLHIVSSDAFSREKLDHMRILGARLQIVRSESGRMTEKLTRDMIEAARIVAEETGAFWTDQLNNEDQLAAYRQLAEEIWLQTEGQIDAFVQSVGSAGSIRGVAETLRGHDAKIQIIAVEPAESAVLSGGPTGAHKIDGVGAGFVVPLWRAGIADDIEPVSTLAATTMALRLAREEGLFAGTSTGANVVAALRLAERLEPPATIVTVMCDAGMKYLKTYGSQFDDGGGLRN</sequence>
<comment type="similarity">
    <text evidence="2">Belongs to the cysteine synthase/cystathionine beta-synthase family.</text>
</comment>
<keyword evidence="7" id="KW-0198">Cysteine biosynthesis</keyword>
<dbReference type="SUPFAM" id="SSF53686">
    <property type="entry name" value="Tryptophan synthase beta subunit-like PLP-dependent enzymes"/>
    <property type="match status" value="1"/>
</dbReference>
<protein>
    <recommendedName>
        <fullName evidence="3">cysteine synthase</fullName>
        <ecNumber evidence="3">2.5.1.47</ecNumber>
    </recommendedName>
</protein>
<evidence type="ECO:0000256" key="1">
    <source>
        <dbReference type="ARBA" id="ARBA00001933"/>
    </source>
</evidence>
<name>A0A368YHB2_9HYPH</name>
<evidence type="ECO:0000256" key="7">
    <source>
        <dbReference type="ARBA" id="ARBA00023192"/>
    </source>
</evidence>
<keyword evidence="11" id="KW-1185">Reference proteome</keyword>
<dbReference type="FunFam" id="3.40.50.1100:FF:000006">
    <property type="entry name" value="Cysteine synthase"/>
    <property type="match status" value="1"/>
</dbReference>
<evidence type="ECO:0000256" key="4">
    <source>
        <dbReference type="ARBA" id="ARBA00022605"/>
    </source>
</evidence>
<dbReference type="OrthoDB" id="9805733at2"/>
<dbReference type="GO" id="GO:0004124">
    <property type="term" value="F:cysteine synthase activity"/>
    <property type="evidence" value="ECO:0007669"/>
    <property type="project" value="UniProtKB-EC"/>
</dbReference>
<evidence type="ECO:0000256" key="6">
    <source>
        <dbReference type="ARBA" id="ARBA00022898"/>
    </source>
</evidence>
<keyword evidence="4" id="KW-0028">Amino-acid biosynthesis</keyword>
<accession>A0A368YHB2</accession>
<organism evidence="10 11">
    <name type="scientific">Phyllobacterium bourgognense</name>
    <dbReference type="NCBI Taxonomy" id="314236"/>
    <lineage>
        <taxon>Bacteria</taxon>
        <taxon>Pseudomonadati</taxon>
        <taxon>Pseudomonadota</taxon>
        <taxon>Alphaproteobacteria</taxon>
        <taxon>Hyphomicrobiales</taxon>
        <taxon>Phyllobacteriaceae</taxon>
        <taxon>Phyllobacterium</taxon>
    </lineage>
</organism>
<comment type="caution">
    <text evidence="10">The sequence shown here is derived from an EMBL/GenBank/DDBJ whole genome shotgun (WGS) entry which is preliminary data.</text>
</comment>
<dbReference type="InterPro" id="IPR001216">
    <property type="entry name" value="P-phosphate_BS"/>
</dbReference>
<comment type="catalytic activity">
    <reaction evidence="8">
        <text>O-acetyl-L-serine + hydrogen sulfide = L-cysteine + acetate</text>
        <dbReference type="Rhea" id="RHEA:14829"/>
        <dbReference type="ChEBI" id="CHEBI:29919"/>
        <dbReference type="ChEBI" id="CHEBI:30089"/>
        <dbReference type="ChEBI" id="CHEBI:35235"/>
        <dbReference type="ChEBI" id="CHEBI:58340"/>
        <dbReference type="EC" id="2.5.1.47"/>
    </reaction>
</comment>
<evidence type="ECO:0000256" key="8">
    <source>
        <dbReference type="ARBA" id="ARBA00047931"/>
    </source>
</evidence>
<dbReference type="Pfam" id="PF00291">
    <property type="entry name" value="PALP"/>
    <property type="match status" value="1"/>
</dbReference>
<dbReference type="InterPro" id="IPR036052">
    <property type="entry name" value="TrpB-like_PALP_sf"/>
</dbReference>
<dbReference type="PANTHER" id="PTHR10314">
    <property type="entry name" value="CYSTATHIONINE BETA-SYNTHASE"/>
    <property type="match status" value="1"/>
</dbReference>
<evidence type="ECO:0000259" key="9">
    <source>
        <dbReference type="Pfam" id="PF00291"/>
    </source>
</evidence>
<evidence type="ECO:0000256" key="2">
    <source>
        <dbReference type="ARBA" id="ARBA00007103"/>
    </source>
</evidence>
<dbReference type="GO" id="GO:0006535">
    <property type="term" value="P:cysteine biosynthetic process from serine"/>
    <property type="evidence" value="ECO:0007669"/>
    <property type="project" value="InterPro"/>
</dbReference>
<dbReference type="RefSeq" id="WP_114432525.1">
    <property type="nucleotide sequence ID" value="NZ_QPJM01000022.1"/>
</dbReference>
<dbReference type="InterPro" id="IPR050214">
    <property type="entry name" value="Cys_Synth/Cystath_Beta-Synth"/>
</dbReference>
<dbReference type="InterPro" id="IPR001926">
    <property type="entry name" value="TrpB-like_PALP"/>
</dbReference>
<proteinExistence type="inferred from homology"/>
<comment type="cofactor">
    <cofactor evidence="1">
        <name>pyridoxal 5'-phosphate</name>
        <dbReference type="ChEBI" id="CHEBI:597326"/>
    </cofactor>
</comment>
<evidence type="ECO:0000313" key="10">
    <source>
        <dbReference type="EMBL" id="RCW78706.1"/>
    </source>
</evidence>
<evidence type="ECO:0000256" key="5">
    <source>
        <dbReference type="ARBA" id="ARBA00022679"/>
    </source>
</evidence>
<dbReference type="EMBL" id="QPJM01000022">
    <property type="protein sequence ID" value="RCW78706.1"/>
    <property type="molecule type" value="Genomic_DNA"/>
</dbReference>
<keyword evidence="5" id="KW-0808">Transferase</keyword>
<dbReference type="Gene3D" id="3.40.50.1100">
    <property type="match status" value="2"/>
</dbReference>
<evidence type="ECO:0000256" key="3">
    <source>
        <dbReference type="ARBA" id="ARBA00012681"/>
    </source>
</evidence>
<keyword evidence="6" id="KW-0663">Pyridoxal phosphate</keyword>
<reference evidence="10 11" key="1">
    <citation type="submission" date="2018-07" db="EMBL/GenBank/DDBJ databases">
        <title>Genomic Encyclopedia of Type Strains, Phase III (KMG-III): the genomes of soil and plant-associated and newly described type strains.</title>
        <authorList>
            <person name="Whitman W."/>
        </authorList>
    </citation>
    <scope>NUCLEOTIDE SEQUENCE [LARGE SCALE GENOMIC DNA]</scope>
    <source>
        <strain evidence="10 11">31-25a</strain>
    </source>
</reference>
<gene>
    <name evidence="10" type="ORF">C7476_12218</name>
</gene>
<dbReference type="CDD" id="cd01561">
    <property type="entry name" value="CBS_like"/>
    <property type="match status" value="1"/>
</dbReference>
<dbReference type="AlphaFoldDB" id="A0A368YHB2"/>
<feature type="domain" description="Tryptophan synthase beta chain-like PALP" evidence="9">
    <location>
        <begin position="10"/>
        <end position="298"/>
    </location>
</feature>
<dbReference type="PROSITE" id="PS00901">
    <property type="entry name" value="CYS_SYNTHASE"/>
    <property type="match status" value="1"/>
</dbReference>